<gene>
    <name evidence="1" type="ORF">CCACVL1_25012</name>
</gene>
<reference evidence="1 2" key="1">
    <citation type="submission" date="2013-09" db="EMBL/GenBank/DDBJ databases">
        <title>Corchorus capsularis genome sequencing.</title>
        <authorList>
            <person name="Alam M."/>
            <person name="Haque M.S."/>
            <person name="Islam M.S."/>
            <person name="Emdad E.M."/>
            <person name="Islam M.M."/>
            <person name="Ahmed B."/>
            <person name="Halim A."/>
            <person name="Hossen Q.M.M."/>
            <person name="Hossain M.Z."/>
            <person name="Ahmed R."/>
            <person name="Khan M.M."/>
            <person name="Islam R."/>
            <person name="Rashid M.M."/>
            <person name="Khan S.A."/>
            <person name="Rahman M.S."/>
            <person name="Alam M."/>
        </authorList>
    </citation>
    <scope>NUCLEOTIDE SEQUENCE [LARGE SCALE GENOMIC DNA]</scope>
    <source>
        <strain evidence="2">cv. CVL-1</strain>
        <tissue evidence="1">Whole seedling</tissue>
    </source>
</reference>
<dbReference type="AlphaFoldDB" id="A0A1R3GM78"/>
<evidence type="ECO:0000313" key="2">
    <source>
        <dbReference type="Proteomes" id="UP000188268"/>
    </source>
</evidence>
<organism evidence="1 2">
    <name type="scientific">Corchorus capsularis</name>
    <name type="common">Jute</name>
    <dbReference type="NCBI Taxonomy" id="210143"/>
    <lineage>
        <taxon>Eukaryota</taxon>
        <taxon>Viridiplantae</taxon>
        <taxon>Streptophyta</taxon>
        <taxon>Embryophyta</taxon>
        <taxon>Tracheophyta</taxon>
        <taxon>Spermatophyta</taxon>
        <taxon>Magnoliopsida</taxon>
        <taxon>eudicotyledons</taxon>
        <taxon>Gunneridae</taxon>
        <taxon>Pentapetalae</taxon>
        <taxon>rosids</taxon>
        <taxon>malvids</taxon>
        <taxon>Malvales</taxon>
        <taxon>Malvaceae</taxon>
        <taxon>Grewioideae</taxon>
        <taxon>Apeibeae</taxon>
        <taxon>Corchorus</taxon>
    </lineage>
</organism>
<dbReference type="Gramene" id="OMO59193">
    <property type="protein sequence ID" value="OMO59193"/>
    <property type="gene ID" value="CCACVL1_25012"/>
</dbReference>
<keyword evidence="2" id="KW-1185">Reference proteome</keyword>
<accession>A0A1R3GM78</accession>
<protein>
    <submittedName>
        <fullName evidence="1">Uncharacterized protein</fullName>
    </submittedName>
</protein>
<name>A0A1R3GM78_COCAP</name>
<evidence type="ECO:0000313" key="1">
    <source>
        <dbReference type="EMBL" id="OMO59193.1"/>
    </source>
</evidence>
<sequence length="65" mass="7155">MTNTESFSYNKLSPAVLENRFPISSGVPNGANESPAAAILIFNQQFQGMASTKTWERSKTFGRNN</sequence>
<dbReference type="Proteomes" id="UP000188268">
    <property type="component" value="Unassembled WGS sequence"/>
</dbReference>
<comment type="caution">
    <text evidence="1">The sequence shown here is derived from an EMBL/GenBank/DDBJ whole genome shotgun (WGS) entry which is preliminary data.</text>
</comment>
<proteinExistence type="predicted"/>
<dbReference type="EMBL" id="AWWV01014012">
    <property type="protein sequence ID" value="OMO59193.1"/>
    <property type="molecule type" value="Genomic_DNA"/>
</dbReference>